<dbReference type="AlphaFoldDB" id="A0A9P4K6V0"/>
<evidence type="ECO:0000313" key="2">
    <source>
        <dbReference type="Proteomes" id="UP000800093"/>
    </source>
</evidence>
<comment type="caution">
    <text evidence="1">The sequence shown here is derived from an EMBL/GenBank/DDBJ whole genome shotgun (WGS) entry which is preliminary data.</text>
</comment>
<reference evidence="2" key="1">
    <citation type="journal article" date="2020" name="Stud. Mycol.">
        <title>101 Dothideomycetes genomes: A test case for predicting lifestyles and emergence of pathogens.</title>
        <authorList>
            <person name="Haridas S."/>
            <person name="Albert R."/>
            <person name="Binder M."/>
            <person name="Bloem J."/>
            <person name="LaButti K."/>
            <person name="Salamov A."/>
            <person name="Andreopoulos B."/>
            <person name="Baker S."/>
            <person name="Barry K."/>
            <person name="Bills G."/>
            <person name="Bluhm B."/>
            <person name="Cannon C."/>
            <person name="Castanera R."/>
            <person name="Culley D."/>
            <person name="Daum C."/>
            <person name="Ezra D."/>
            <person name="Gonzalez J."/>
            <person name="Henrissat B."/>
            <person name="Kuo A."/>
            <person name="Liang C."/>
            <person name="Lipzen A."/>
            <person name="Lutzoni F."/>
            <person name="Magnuson J."/>
            <person name="Mondo S."/>
            <person name="Nolan M."/>
            <person name="Ohm R."/>
            <person name="Pangilinan J."/>
            <person name="Park H.-J."/>
            <person name="Ramirez L."/>
            <person name="Alfaro M."/>
            <person name="Sun H."/>
            <person name="Tritt A."/>
            <person name="Yoshinaga Y."/>
            <person name="Zwiers L.-H."/>
            <person name="Turgeon B."/>
            <person name="Goodwin S."/>
            <person name="Spatafora J."/>
            <person name="Crous P."/>
            <person name="Grigoriev I."/>
        </authorList>
    </citation>
    <scope>NUCLEOTIDE SEQUENCE [LARGE SCALE GENOMIC DNA]</scope>
    <source>
        <strain evidence="2">CBS 304.66</strain>
    </source>
</reference>
<sequence>MFPTNANNQRKPSKSQNNPPKFLSLPLEIRLLICTYVFYIPTTAHCLQRHLNIGLKRLHPENPSLVPSLCLVNHQLHNEALPIYVQSLEIVPRRIETLPPFAEWLDKHNLFRSLLVLDLARFATEHAFSLDIMAFLSRCSNLHTLSLRLDARSLPHPVPQATIVSSFHLTLFISHPSLSALRLAIDLSPPPLPPDPLQELFGMVQSRARRMDNGIMVTKMRVGGRRAYTFYDGVEGTGEGVRDWLIKMWTENGRNVEVKMLGEDRGCKCDGHDG</sequence>
<protein>
    <recommendedName>
        <fullName evidence="3">F-box domain-containing protein</fullName>
    </recommendedName>
</protein>
<evidence type="ECO:0000313" key="1">
    <source>
        <dbReference type="EMBL" id="KAF2263198.1"/>
    </source>
</evidence>
<evidence type="ECO:0008006" key="3">
    <source>
        <dbReference type="Google" id="ProtNLM"/>
    </source>
</evidence>
<gene>
    <name evidence="1" type="ORF">CC78DRAFT_287876</name>
</gene>
<dbReference type="OrthoDB" id="10580687at2759"/>
<organism evidence="1 2">
    <name type="scientific">Lojkania enalia</name>
    <dbReference type="NCBI Taxonomy" id="147567"/>
    <lineage>
        <taxon>Eukaryota</taxon>
        <taxon>Fungi</taxon>
        <taxon>Dikarya</taxon>
        <taxon>Ascomycota</taxon>
        <taxon>Pezizomycotina</taxon>
        <taxon>Dothideomycetes</taxon>
        <taxon>Pleosporomycetidae</taxon>
        <taxon>Pleosporales</taxon>
        <taxon>Pleosporales incertae sedis</taxon>
        <taxon>Lojkania</taxon>
    </lineage>
</organism>
<dbReference type="EMBL" id="ML986629">
    <property type="protein sequence ID" value="KAF2263198.1"/>
    <property type="molecule type" value="Genomic_DNA"/>
</dbReference>
<accession>A0A9P4K6V0</accession>
<proteinExistence type="predicted"/>
<keyword evidence="2" id="KW-1185">Reference proteome</keyword>
<dbReference type="Proteomes" id="UP000800093">
    <property type="component" value="Unassembled WGS sequence"/>
</dbReference>
<name>A0A9P4K6V0_9PLEO</name>